<dbReference type="AlphaFoldDB" id="A0A928KUM5"/>
<name>A0A928KUM5_9FIRM</name>
<organism evidence="1 2">
    <name type="scientific">Faecalispora sporosphaeroides</name>
    <dbReference type="NCBI Taxonomy" id="1549"/>
    <lineage>
        <taxon>Bacteria</taxon>
        <taxon>Bacillati</taxon>
        <taxon>Bacillota</taxon>
        <taxon>Clostridia</taxon>
        <taxon>Eubacteriales</taxon>
        <taxon>Oscillospiraceae</taxon>
        <taxon>Faecalispora</taxon>
    </lineage>
</organism>
<dbReference type="InterPro" id="IPR017016">
    <property type="entry name" value="UCP033595"/>
</dbReference>
<dbReference type="RefSeq" id="WP_020072806.1">
    <property type="nucleotide sequence ID" value="NZ_JBKWRC010000001.1"/>
</dbReference>
<protein>
    <submittedName>
        <fullName evidence="1">Uncharacterized protein</fullName>
    </submittedName>
</protein>
<dbReference type="EMBL" id="SVNY01000001">
    <property type="protein sequence ID" value="MBE6832270.1"/>
    <property type="molecule type" value="Genomic_DNA"/>
</dbReference>
<sequence>MVKNVGKIIISRQNRVLEYYVFGDEQTGYGIRIVQRGAVSAQAEYENVSSSKARAMALARTLATGTVCPAHLCNILDDGSI</sequence>
<dbReference type="Pfam" id="PF20124">
    <property type="entry name" value="DUF6514"/>
    <property type="match status" value="1"/>
</dbReference>
<proteinExistence type="predicted"/>
<gene>
    <name evidence="1" type="ORF">E7512_01580</name>
</gene>
<accession>A0A928KUM5</accession>
<comment type="caution">
    <text evidence="1">The sequence shown here is derived from an EMBL/GenBank/DDBJ whole genome shotgun (WGS) entry which is preliminary data.</text>
</comment>
<evidence type="ECO:0000313" key="2">
    <source>
        <dbReference type="Proteomes" id="UP000754750"/>
    </source>
</evidence>
<reference evidence="1" key="1">
    <citation type="submission" date="2019-04" db="EMBL/GenBank/DDBJ databases">
        <title>Evolution of Biomass-Degrading Anaerobic Consortia Revealed by Metagenomics.</title>
        <authorList>
            <person name="Peng X."/>
        </authorList>
    </citation>
    <scope>NUCLEOTIDE SEQUENCE</scope>
    <source>
        <strain evidence="1">SIG551</strain>
    </source>
</reference>
<evidence type="ECO:0000313" key="1">
    <source>
        <dbReference type="EMBL" id="MBE6832270.1"/>
    </source>
</evidence>
<dbReference type="Proteomes" id="UP000754750">
    <property type="component" value="Unassembled WGS sequence"/>
</dbReference>